<dbReference type="GO" id="GO:0030677">
    <property type="term" value="C:ribonuclease P complex"/>
    <property type="evidence" value="ECO:0007669"/>
    <property type="project" value="TreeGrafter"/>
</dbReference>
<dbReference type="GO" id="GO:0000049">
    <property type="term" value="F:tRNA binding"/>
    <property type="evidence" value="ECO:0007669"/>
    <property type="project" value="InterPro"/>
</dbReference>
<keyword evidence="4" id="KW-0255">Endonuclease</keyword>
<sequence>MSSQHLVIYLKRDETLSHARFGFIVGKTVAGAVGRNLVKRRLRAIAREVLAEHPSGYTLVVRAQTGAATVEWNRLREEFLNTAQLAFKKVEQ</sequence>
<dbReference type="InterPro" id="IPR014721">
    <property type="entry name" value="Ribsml_uS5_D2-typ_fold_subgr"/>
</dbReference>
<keyword evidence="6" id="KW-0694">RNA-binding</keyword>
<dbReference type="SUPFAM" id="SSF54211">
    <property type="entry name" value="Ribosomal protein S5 domain 2-like"/>
    <property type="match status" value="1"/>
</dbReference>
<protein>
    <submittedName>
        <fullName evidence="7">Unannotated protein</fullName>
    </submittedName>
</protein>
<evidence type="ECO:0000256" key="2">
    <source>
        <dbReference type="ARBA" id="ARBA00022694"/>
    </source>
</evidence>
<dbReference type="NCBIfam" id="TIGR00188">
    <property type="entry name" value="rnpA"/>
    <property type="match status" value="1"/>
</dbReference>
<dbReference type="InterPro" id="IPR000100">
    <property type="entry name" value="RNase_P"/>
</dbReference>
<reference evidence="7" key="1">
    <citation type="submission" date="2020-05" db="EMBL/GenBank/DDBJ databases">
        <authorList>
            <person name="Chiriac C."/>
            <person name="Salcher M."/>
            <person name="Ghai R."/>
            <person name="Kavagutti S V."/>
        </authorList>
    </citation>
    <scope>NUCLEOTIDE SEQUENCE</scope>
</reference>
<accession>A0A6J6BE41</accession>
<dbReference type="PANTHER" id="PTHR33992:SF1">
    <property type="entry name" value="RIBONUCLEASE P PROTEIN COMPONENT"/>
    <property type="match status" value="1"/>
</dbReference>
<evidence type="ECO:0000256" key="3">
    <source>
        <dbReference type="ARBA" id="ARBA00022722"/>
    </source>
</evidence>
<evidence type="ECO:0000256" key="6">
    <source>
        <dbReference type="ARBA" id="ARBA00022884"/>
    </source>
</evidence>
<dbReference type="EMBL" id="CAEZSH010000047">
    <property type="protein sequence ID" value="CAB4536937.1"/>
    <property type="molecule type" value="Genomic_DNA"/>
</dbReference>
<dbReference type="Gene3D" id="3.30.230.10">
    <property type="match status" value="1"/>
</dbReference>
<evidence type="ECO:0000256" key="4">
    <source>
        <dbReference type="ARBA" id="ARBA00022759"/>
    </source>
</evidence>
<dbReference type="InterPro" id="IPR020568">
    <property type="entry name" value="Ribosomal_Su5_D2-typ_SF"/>
</dbReference>
<gene>
    <name evidence="7" type="ORF">UFOPK1410_00512</name>
</gene>
<dbReference type="AlphaFoldDB" id="A0A6J6BE41"/>
<proteinExistence type="predicted"/>
<keyword evidence="2" id="KW-0819">tRNA processing</keyword>
<dbReference type="Pfam" id="PF00825">
    <property type="entry name" value="Ribonuclease_P"/>
    <property type="match status" value="1"/>
</dbReference>
<dbReference type="GO" id="GO:0004526">
    <property type="term" value="F:ribonuclease P activity"/>
    <property type="evidence" value="ECO:0007669"/>
    <property type="project" value="InterPro"/>
</dbReference>
<comment type="function">
    <text evidence="1">RNaseP catalyzes the removal of the 5'-leader sequence from pre-tRNA to produce the mature 5'-terminus. It can also cleave other RNA substrates such as 4.5S RNA. The protein component plays an auxiliary but essential role in vivo by binding to the 5'-leader sequence and broadening the substrate specificity of the ribozyme.</text>
</comment>
<keyword evidence="3" id="KW-0540">Nuclease</keyword>
<dbReference type="GO" id="GO:0042781">
    <property type="term" value="F:3'-tRNA processing endoribonuclease activity"/>
    <property type="evidence" value="ECO:0007669"/>
    <property type="project" value="TreeGrafter"/>
</dbReference>
<organism evidence="7">
    <name type="scientific">freshwater metagenome</name>
    <dbReference type="NCBI Taxonomy" id="449393"/>
    <lineage>
        <taxon>unclassified sequences</taxon>
        <taxon>metagenomes</taxon>
        <taxon>ecological metagenomes</taxon>
    </lineage>
</organism>
<evidence type="ECO:0000256" key="5">
    <source>
        <dbReference type="ARBA" id="ARBA00022801"/>
    </source>
</evidence>
<name>A0A6J6BE41_9ZZZZ</name>
<dbReference type="PANTHER" id="PTHR33992">
    <property type="entry name" value="RIBONUCLEASE P PROTEIN COMPONENT"/>
    <property type="match status" value="1"/>
</dbReference>
<dbReference type="InterPro" id="IPR020539">
    <property type="entry name" value="RNase_P_CS"/>
</dbReference>
<evidence type="ECO:0000256" key="1">
    <source>
        <dbReference type="ARBA" id="ARBA00002663"/>
    </source>
</evidence>
<dbReference type="PROSITE" id="PS00648">
    <property type="entry name" value="RIBONUCLEASE_P"/>
    <property type="match status" value="1"/>
</dbReference>
<evidence type="ECO:0000313" key="7">
    <source>
        <dbReference type="EMBL" id="CAB4536937.1"/>
    </source>
</evidence>
<keyword evidence="5" id="KW-0378">Hydrolase</keyword>